<feature type="chain" id="PRO_5032748416" evidence="2">
    <location>
        <begin position="23"/>
        <end position="75"/>
    </location>
</feature>
<reference evidence="3 4" key="1">
    <citation type="journal article" date="2020" name="Mol. Biol. Evol.">
        <title>Distinct Expression and Methylation Patterns for Genes with Different Fates following a Single Whole-Genome Duplication in Flowering Plants.</title>
        <authorList>
            <person name="Shi T."/>
            <person name="Rahmani R.S."/>
            <person name="Gugger P.F."/>
            <person name="Wang M."/>
            <person name="Li H."/>
            <person name="Zhang Y."/>
            <person name="Li Z."/>
            <person name="Wang Q."/>
            <person name="Van de Peer Y."/>
            <person name="Marchal K."/>
            <person name="Chen J."/>
        </authorList>
    </citation>
    <scope>NUCLEOTIDE SEQUENCE [LARGE SCALE GENOMIC DNA]</scope>
    <source>
        <tissue evidence="3">Leaf</tissue>
    </source>
</reference>
<feature type="region of interest" description="Disordered" evidence="1">
    <location>
        <begin position="28"/>
        <end position="47"/>
    </location>
</feature>
<evidence type="ECO:0000313" key="3">
    <source>
        <dbReference type="EMBL" id="DAD19898.1"/>
    </source>
</evidence>
<sequence length="75" mass="8266">MAKSRLLSLGICLFILFHGCLAVRPYNSHQGQGWSTRPDHQSRGEQSECQINNLDALSGYYPAQGPLLTCLSQST</sequence>
<evidence type="ECO:0000313" key="4">
    <source>
        <dbReference type="Proteomes" id="UP000607653"/>
    </source>
</evidence>
<feature type="compositionally biased region" description="Basic and acidic residues" evidence="1">
    <location>
        <begin position="37"/>
        <end position="46"/>
    </location>
</feature>
<dbReference type="EMBL" id="DUZY01000001">
    <property type="protein sequence ID" value="DAD19898.1"/>
    <property type="molecule type" value="Genomic_DNA"/>
</dbReference>
<organism evidence="3 4">
    <name type="scientific">Nelumbo nucifera</name>
    <name type="common">Sacred lotus</name>
    <dbReference type="NCBI Taxonomy" id="4432"/>
    <lineage>
        <taxon>Eukaryota</taxon>
        <taxon>Viridiplantae</taxon>
        <taxon>Streptophyta</taxon>
        <taxon>Embryophyta</taxon>
        <taxon>Tracheophyta</taxon>
        <taxon>Spermatophyta</taxon>
        <taxon>Magnoliopsida</taxon>
        <taxon>Proteales</taxon>
        <taxon>Nelumbonaceae</taxon>
        <taxon>Nelumbo</taxon>
    </lineage>
</organism>
<protein>
    <submittedName>
        <fullName evidence="3">Uncharacterized protein</fullName>
    </submittedName>
</protein>
<dbReference type="AlphaFoldDB" id="A0A822XQZ5"/>
<dbReference type="Proteomes" id="UP000607653">
    <property type="component" value="Unassembled WGS sequence"/>
</dbReference>
<evidence type="ECO:0000256" key="1">
    <source>
        <dbReference type="SAM" id="MobiDB-lite"/>
    </source>
</evidence>
<keyword evidence="4" id="KW-1185">Reference proteome</keyword>
<feature type="signal peptide" evidence="2">
    <location>
        <begin position="1"/>
        <end position="22"/>
    </location>
</feature>
<name>A0A822XQZ5_NELNU</name>
<proteinExistence type="predicted"/>
<evidence type="ECO:0000256" key="2">
    <source>
        <dbReference type="SAM" id="SignalP"/>
    </source>
</evidence>
<keyword evidence="2" id="KW-0732">Signal</keyword>
<accession>A0A822XQZ5</accession>
<gene>
    <name evidence="3" type="ORF">HUJ06_021361</name>
</gene>
<comment type="caution">
    <text evidence="3">The sequence shown here is derived from an EMBL/GenBank/DDBJ whole genome shotgun (WGS) entry which is preliminary data.</text>
</comment>